<evidence type="ECO:0000313" key="1">
    <source>
        <dbReference type="EMBL" id="RNE96870.1"/>
    </source>
</evidence>
<keyword evidence="2" id="KW-1185">Reference proteome</keyword>
<dbReference type="EMBL" id="MKGL01000632">
    <property type="protein sequence ID" value="RNE96870.1"/>
    <property type="molecule type" value="Genomic_DNA"/>
</dbReference>
<reference evidence="1 2" key="1">
    <citation type="journal article" date="2018" name="BMC Genomics">
        <title>Genomic comparison of Trypanosoma conorhini and Trypanosoma rangeli to Trypanosoma cruzi strains of high and low virulence.</title>
        <authorList>
            <person name="Bradwell K.R."/>
            <person name="Koparde V.N."/>
            <person name="Matveyev A.V."/>
            <person name="Serrano M.G."/>
            <person name="Alves J.M."/>
            <person name="Parikh H."/>
            <person name="Huang B."/>
            <person name="Lee V."/>
            <person name="Espinosa-Alvarez O."/>
            <person name="Ortiz P.A."/>
            <person name="Costa-Martins A.G."/>
            <person name="Teixeira M.M."/>
            <person name="Buck G.A."/>
        </authorList>
    </citation>
    <scope>NUCLEOTIDE SEQUENCE [LARGE SCALE GENOMIC DNA]</scope>
    <source>
        <strain evidence="1 2">AM80</strain>
    </source>
</reference>
<gene>
    <name evidence="1" type="ORF">TraAM80_09596</name>
</gene>
<proteinExistence type="predicted"/>
<dbReference type="GeneID" id="40333529"/>
<organism evidence="1 2">
    <name type="scientific">Trypanosoma rangeli</name>
    <dbReference type="NCBI Taxonomy" id="5698"/>
    <lineage>
        <taxon>Eukaryota</taxon>
        <taxon>Discoba</taxon>
        <taxon>Euglenozoa</taxon>
        <taxon>Kinetoplastea</taxon>
        <taxon>Metakinetoplastina</taxon>
        <taxon>Trypanosomatida</taxon>
        <taxon>Trypanosomatidae</taxon>
        <taxon>Trypanosoma</taxon>
        <taxon>Herpetosoma</taxon>
    </lineage>
</organism>
<dbReference type="AlphaFoldDB" id="A0A3R7JX69"/>
<protein>
    <submittedName>
        <fullName evidence="1">Uncharacterized protein</fullName>
    </submittedName>
</protein>
<sequence>EAPVVHEEEPFSFSLRWHGSGGACGGCFEAARCGGREWAGCAACHVASVWGTTHGSLPCGVMRIGEGKCAAAAECAVDVDPPRPSRCGCVGALWGRLLLRVSFALARWVRILEWADNK</sequence>
<dbReference type="Proteomes" id="UP000283634">
    <property type="component" value="Unassembled WGS sequence"/>
</dbReference>
<accession>A0A3R7JX69</accession>
<dbReference type="RefSeq" id="XP_029233865.1">
    <property type="nucleotide sequence ID" value="XM_029386271.1"/>
</dbReference>
<evidence type="ECO:0000313" key="2">
    <source>
        <dbReference type="Proteomes" id="UP000283634"/>
    </source>
</evidence>
<comment type="caution">
    <text evidence="1">The sequence shown here is derived from an EMBL/GenBank/DDBJ whole genome shotgun (WGS) entry which is preliminary data.</text>
</comment>
<feature type="non-terminal residue" evidence="1">
    <location>
        <position position="1"/>
    </location>
</feature>
<name>A0A3R7JX69_TRYRA</name>